<protein>
    <submittedName>
        <fullName evidence="1">Uncharacterized protein</fullName>
    </submittedName>
</protein>
<name>A0A6H5HMU3_9HEMI</name>
<reference evidence="1 2" key="1">
    <citation type="submission" date="2020-02" db="EMBL/GenBank/DDBJ databases">
        <authorList>
            <person name="Ferguson B K."/>
        </authorList>
    </citation>
    <scope>NUCLEOTIDE SEQUENCE [LARGE SCALE GENOMIC DNA]</scope>
</reference>
<evidence type="ECO:0000313" key="2">
    <source>
        <dbReference type="Proteomes" id="UP000479000"/>
    </source>
</evidence>
<keyword evidence="2" id="KW-1185">Reference proteome</keyword>
<dbReference type="AlphaFoldDB" id="A0A6H5HMU3"/>
<gene>
    <name evidence="1" type="ORF">NTEN_LOCUS19986</name>
</gene>
<accession>A0A6H5HMU3</accession>
<organism evidence="1 2">
    <name type="scientific">Nesidiocoris tenuis</name>
    <dbReference type="NCBI Taxonomy" id="355587"/>
    <lineage>
        <taxon>Eukaryota</taxon>
        <taxon>Metazoa</taxon>
        <taxon>Ecdysozoa</taxon>
        <taxon>Arthropoda</taxon>
        <taxon>Hexapoda</taxon>
        <taxon>Insecta</taxon>
        <taxon>Pterygota</taxon>
        <taxon>Neoptera</taxon>
        <taxon>Paraneoptera</taxon>
        <taxon>Hemiptera</taxon>
        <taxon>Heteroptera</taxon>
        <taxon>Panheteroptera</taxon>
        <taxon>Cimicomorpha</taxon>
        <taxon>Miridae</taxon>
        <taxon>Dicyphina</taxon>
        <taxon>Nesidiocoris</taxon>
    </lineage>
</organism>
<proteinExistence type="predicted"/>
<feature type="non-terminal residue" evidence="1">
    <location>
        <position position="140"/>
    </location>
</feature>
<sequence>MKVIKNRLNGKFNGIERSAALKKWIATECKSELCRPVPRGGCIRAMAPPPKFSGIPPHKYYEHDLFFIINTSLSFLPFFSPACAPLAPVCAPEVFAEWLPPAERLSFFPPAPLRCKTSKFEARGKTIKDQIYLKYSTYSN</sequence>
<evidence type="ECO:0000313" key="1">
    <source>
        <dbReference type="EMBL" id="CAB0015646.1"/>
    </source>
</evidence>
<dbReference type="Proteomes" id="UP000479000">
    <property type="component" value="Unassembled WGS sequence"/>
</dbReference>
<dbReference type="EMBL" id="CADCXU010029317">
    <property type="protein sequence ID" value="CAB0015646.1"/>
    <property type="molecule type" value="Genomic_DNA"/>
</dbReference>